<dbReference type="Pfam" id="PF09919">
    <property type="entry name" value="DUF2149"/>
    <property type="match status" value="1"/>
</dbReference>
<comment type="caution">
    <text evidence="2">The sequence shown here is derived from an EMBL/GenBank/DDBJ whole genome shotgun (WGS) entry which is preliminary data.</text>
</comment>
<gene>
    <name evidence="2" type="ORF">ENV52_11295</name>
</gene>
<keyword evidence="1" id="KW-0472">Membrane</keyword>
<protein>
    <submittedName>
        <fullName evidence="2">DUF2149 domain-containing protein</fullName>
    </submittedName>
</protein>
<reference evidence="2" key="1">
    <citation type="journal article" date="2020" name="mSystems">
        <title>Genome- and Community-Level Interaction Insights into Carbon Utilization and Element Cycling Functions of Hydrothermarchaeota in Hydrothermal Sediment.</title>
        <authorList>
            <person name="Zhou Z."/>
            <person name="Liu Y."/>
            <person name="Xu W."/>
            <person name="Pan J."/>
            <person name="Luo Z.H."/>
            <person name="Li M."/>
        </authorList>
    </citation>
    <scope>NUCLEOTIDE SEQUENCE [LARGE SCALE GENOMIC DNA]</scope>
    <source>
        <strain evidence="2">SpSt-767</strain>
    </source>
</reference>
<feature type="transmembrane region" description="Helical" evidence="1">
    <location>
        <begin position="29"/>
        <end position="51"/>
    </location>
</feature>
<sequence length="114" mass="12843">MTRRSWTRSRRFESYDSPLEDPISGVANLFDASVVFIVSMMIALFMAYNLLDLVNPKSEVTITKKSADGQLEIITKVGKEIKVQKVTDKRLSGEGIRLGTAYQLKDGRIVYVPE</sequence>
<evidence type="ECO:0000256" key="1">
    <source>
        <dbReference type="SAM" id="Phobius"/>
    </source>
</evidence>
<dbReference type="AlphaFoldDB" id="A0A7V6A5A8"/>
<keyword evidence="1" id="KW-1133">Transmembrane helix</keyword>
<evidence type="ECO:0000313" key="2">
    <source>
        <dbReference type="EMBL" id="HHS30271.1"/>
    </source>
</evidence>
<proteinExistence type="predicted"/>
<name>A0A7V6A5A8_9BACT</name>
<organism evidence="2">
    <name type="scientific">Desulfobacca acetoxidans</name>
    <dbReference type="NCBI Taxonomy" id="60893"/>
    <lineage>
        <taxon>Bacteria</taxon>
        <taxon>Pseudomonadati</taxon>
        <taxon>Thermodesulfobacteriota</taxon>
        <taxon>Desulfobaccia</taxon>
        <taxon>Desulfobaccales</taxon>
        <taxon>Desulfobaccaceae</taxon>
        <taxon>Desulfobacca</taxon>
    </lineage>
</organism>
<accession>A0A7V6A5A8</accession>
<keyword evidence="1" id="KW-0812">Transmembrane</keyword>
<dbReference type="InterPro" id="IPR018676">
    <property type="entry name" value="DUF2149"/>
</dbReference>
<dbReference type="EMBL" id="DTGR01000176">
    <property type="protein sequence ID" value="HHS30271.1"/>
    <property type="molecule type" value="Genomic_DNA"/>
</dbReference>